<dbReference type="SUPFAM" id="SSF63829">
    <property type="entry name" value="Calcium-dependent phosphotriesterase"/>
    <property type="match status" value="1"/>
</dbReference>
<feature type="binding site" evidence="2">
    <location>
        <position position="224"/>
    </location>
    <ligand>
        <name>a divalent metal cation</name>
        <dbReference type="ChEBI" id="CHEBI:60240"/>
    </ligand>
</feature>
<evidence type="ECO:0000256" key="3">
    <source>
        <dbReference type="SAM" id="MobiDB-lite"/>
    </source>
</evidence>
<comment type="caution">
    <text evidence="5">The sequence shown here is derived from an EMBL/GenBank/DDBJ whole genome shotgun (WGS) entry which is preliminary data.</text>
</comment>
<dbReference type="GO" id="GO:0046872">
    <property type="term" value="F:metal ion binding"/>
    <property type="evidence" value="ECO:0007669"/>
    <property type="project" value="UniProtKB-KW"/>
</dbReference>
<evidence type="ECO:0000256" key="2">
    <source>
        <dbReference type="PIRSR" id="PIRSR605511-2"/>
    </source>
</evidence>
<comment type="cofactor">
    <cofactor evidence="2">
        <name>Zn(2+)</name>
        <dbReference type="ChEBI" id="CHEBI:29105"/>
    </cofactor>
    <text evidence="2">Binds 1 divalent metal cation per subunit.</text>
</comment>
<sequence length="314" mass="33730">MFAPPPSIVAETFARLPDDLRLSGRRSAWLDTHLRGASRHSLLEGPSFDREGRLYLVDVAFGRVFRVSTEGMFTVVAEYDGQPNGLKINADGQIYIADHKNGLVLLDPDSGRVSTVLGESHDGPFKGLNDLFFASNGDLYFTDQGQSGQQDRSGRVFRWRASGHLHLVMDGIPSPNGIVMNRDETCLYVCVTRDNAVWRLPLLSNGDVSKVGAFIRMSGGIGPDGLASDIADGLAVAHIGLGAVWIFNARGEPTLRIDMPEGLSPTNVAFGGADGRTLYITEADSGSIVTARVSAPGRPMHGGPTRFTDTESAT</sequence>
<keyword evidence="2" id="KW-0862">Zinc</keyword>
<dbReference type="Proteomes" id="UP000295030">
    <property type="component" value="Unassembled WGS sequence"/>
</dbReference>
<feature type="binding site" evidence="2">
    <location>
        <position position="176"/>
    </location>
    <ligand>
        <name>a divalent metal cation</name>
        <dbReference type="ChEBI" id="CHEBI:60240"/>
    </ligand>
</feature>
<evidence type="ECO:0000313" key="5">
    <source>
        <dbReference type="EMBL" id="TCK29179.1"/>
    </source>
</evidence>
<organism evidence="5 6">
    <name type="scientific">Ancylobacter aquaticus</name>
    <dbReference type="NCBI Taxonomy" id="100"/>
    <lineage>
        <taxon>Bacteria</taxon>
        <taxon>Pseudomonadati</taxon>
        <taxon>Pseudomonadota</taxon>
        <taxon>Alphaproteobacteria</taxon>
        <taxon>Hyphomicrobiales</taxon>
        <taxon>Xanthobacteraceae</taxon>
        <taxon>Ancylobacter</taxon>
    </lineage>
</organism>
<feature type="active site" description="Proton donor/acceptor" evidence="1">
    <location>
        <position position="224"/>
    </location>
</feature>
<dbReference type="Gene3D" id="2.120.10.30">
    <property type="entry name" value="TolB, C-terminal domain"/>
    <property type="match status" value="1"/>
</dbReference>
<name>A0A4R1I8P2_ANCAQ</name>
<evidence type="ECO:0000259" key="4">
    <source>
        <dbReference type="Pfam" id="PF08450"/>
    </source>
</evidence>
<dbReference type="PRINTS" id="PR01790">
    <property type="entry name" value="SMP30FAMILY"/>
</dbReference>
<dbReference type="Pfam" id="PF08450">
    <property type="entry name" value="SGL"/>
    <property type="match status" value="1"/>
</dbReference>
<keyword evidence="2" id="KW-0479">Metal-binding</keyword>
<evidence type="ECO:0000256" key="1">
    <source>
        <dbReference type="PIRSR" id="PIRSR605511-1"/>
    </source>
</evidence>
<feature type="binding site" evidence="2">
    <location>
        <position position="44"/>
    </location>
    <ligand>
        <name>a divalent metal cation</name>
        <dbReference type="ChEBI" id="CHEBI:60240"/>
    </ligand>
</feature>
<protein>
    <submittedName>
        <fullName evidence="5">Gluconolactonase</fullName>
    </submittedName>
</protein>
<dbReference type="InterPro" id="IPR011042">
    <property type="entry name" value="6-blade_b-propeller_TolB-like"/>
</dbReference>
<dbReference type="OrthoDB" id="241638at2"/>
<gene>
    <name evidence="5" type="ORF">EV667_3200</name>
</gene>
<evidence type="ECO:0000313" key="6">
    <source>
        <dbReference type="Proteomes" id="UP000295030"/>
    </source>
</evidence>
<feature type="region of interest" description="Disordered" evidence="3">
    <location>
        <begin position="295"/>
        <end position="314"/>
    </location>
</feature>
<accession>A0A4R1I8P2</accession>
<dbReference type="InterPro" id="IPR013658">
    <property type="entry name" value="SGL"/>
</dbReference>
<dbReference type="PANTHER" id="PTHR47572">
    <property type="entry name" value="LIPOPROTEIN-RELATED"/>
    <property type="match status" value="1"/>
</dbReference>
<dbReference type="EMBL" id="SMFY01000002">
    <property type="protein sequence ID" value="TCK29179.1"/>
    <property type="molecule type" value="Genomic_DNA"/>
</dbReference>
<proteinExistence type="predicted"/>
<dbReference type="AlphaFoldDB" id="A0A4R1I8P2"/>
<feature type="domain" description="SMP-30/Gluconolactonase/LRE-like region" evidence="4">
    <location>
        <begin position="44"/>
        <end position="283"/>
    </location>
</feature>
<dbReference type="InterPro" id="IPR005511">
    <property type="entry name" value="SMP-30"/>
</dbReference>
<keyword evidence="6" id="KW-1185">Reference proteome</keyword>
<dbReference type="PANTHER" id="PTHR47572:SF5">
    <property type="entry name" value="BLR2277 PROTEIN"/>
    <property type="match status" value="1"/>
</dbReference>
<feature type="binding site" evidence="2">
    <location>
        <position position="129"/>
    </location>
    <ligand>
        <name>substrate</name>
    </ligand>
</feature>
<reference evidence="5 6" key="1">
    <citation type="submission" date="2019-03" db="EMBL/GenBank/DDBJ databases">
        <title>Genomic Encyclopedia of Type Strains, Phase IV (KMG-IV): sequencing the most valuable type-strain genomes for metagenomic binning, comparative biology and taxonomic classification.</title>
        <authorList>
            <person name="Goeker M."/>
        </authorList>
    </citation>
    <scope>NUCLEOTIDE SEQUENCE [LARGE SCALE GENOMIC DNA]</scope>
    <source>
        <strain evidence="5 6">DSM 101</strain>
    </source>
</reference>
<dbReference type="InterPro" id="IPR051262">
    <property type="entry name" value="SMP-30/CGR1_Lactonase"/>
</dbReference>